<dbReference type="InterPro" id="IPR054257">
    <property type="entry name" value="DUF6988"/>
</dbReference>
<dbReference type="EnsemblBacteria" id="CAQ46485">
    <property type="protein sequence ID" value="CAQ46485"/>
    <property type="gene ID" value="Smlt3035"/>
</dbReference>
<dbReference type="EMBL" id="AM743169">
    <property type="protein sequence ID" value="CAQ46485.1"/>
    <property type="molecule type" value="Genomic_DNA"/>
</dbReference>
<accession>B2FJK6</accession>
<evidence type="ECO:0008006" key="3">
    <source>
        <dbReference type="Google" id="ProtNLM"/>
    </source>
</evidence>
<dbReference type="Pfam" id="PF22491">
    <property type="entry name" value="DUF6988"/>
    <property type="match status" value="1"/>
</dbReference>
<dbReference type="KEGG" id="sml:Smlt3035"/>
<name>B2FJK6_STRMK</name>
<dbReference type="eggNOG" id="ENOG5033NGM">
    <property type="taxonomic scope" value="Bacteria"/>
</dbReference>
<dbReference type="HOGENOM" id="CLU_1299172_0_0_6"/>
<dbReference type="Proteomes" id="UP000008840">
    <property type="component" value="Chromosome"/>
</dbReference>
<dbReference type="AlphaFoldDB" id="B2FJK6"/>
<sequence>MTRSHQRSIEVNQALIRAAEIRAGLQLAGDATLAHRIAVALLAAAYDDARAATLLIGNYAPDLVGSAFSLVRPMNEKFRRGCWFFLGATEEQADAFMERDELPSAKTMVAAIEADGPFSQFPIFSGQFQAGINHLHSFTHGGNQIAIPYLATNEVGASYLDDDIFYALESIEAIGMTAVLITILVAGESNPEGAQLALNAFGAEFAFGEPSP</sequence>
<organism evidence="1 2">
    <name type="scientific">Stenotrophomonas maltophilia (strain K279a)</name>
    <dbReference type="NCBI Taxonomy" id="522373"/>
    <lineage>
        <taxon>Bacteria</taxon>
        <taxon>Pseudomonadati</taxon>
        <taxon>Pseudomonadota</taxon>
        <taxon>Gammaproteobacteria</taxon>
        <taxon>Lysobacterales</taxon>
        <taxon>Lysobacteraceae</taxon>
        <taxon>Stenotrophomonas</taxon>
        <taxon>Stenotrophomonas maltophilia group</taxon>
    </lineage>
</organism>
<gene>
    <name evidence="1" type="ordered locus">Smlt3035</name>
</gene>
<evidence type="ECO:0000313" key="1">
    <source>
        <dbReference type="EMBL" id="CAQ46485.1"/>
    </source>
</evidence>
<dbReference type="RefSeq" id="WP_012480667.1">
    <property type="nucleotide sequence ID" value="NC_010943.1"/>
</dbReference>
<proteinExistence type="predicted"/>
<keyword evidence="2" id="KW-1185">Reference proteome</keyword>
<evidence type="ECO:0000313" key="2">
    <source>
        <dbReference type="Proteomes" id="UP000008840"/>
    </source>
</evidence>
<protein>
    <recommendedName>
        <fullName evidence="3">AbiV family abortive infection protein</fullName>
    </recommendedName>
</protein>
<reference evidence="1 2" key="1">
    <citation type="journal article" date="2008" name="Genome Biol.">
        <title>The complete genome, comparative and functional analysis of Stenotrophomonas maltophilia reveals an organism heavily shielded by drug resistance determinants.</title>
        <authorList>
            <person name="Crossman L.C."/>
            <person name="Gould V.C."/>
            <person name="Dow J.M."/>
            <person name="Vernikos G.S."/>
            <person name="Okazaki A."/>
            <person name="Sebaihia M."/>
            <person name="Saunders D."/>
            <person name="Arrowsmith C."/>
            <person name="Carver T."/>
            <person name="Peters N."/>
            <person name="Adlem E."/>
            <person name="Kerhornou A."/>
            <person name="Lord A."/>
            <person name="Murphy L."/>
            <person name="Seeger K."/>
            <person name="Squares R."/>
            <person name="Rutter S."/>
            <person name="Quail M.A."/>
            <person name="Rajandream M.A."/>
            <person name="Harris D."/>
            <person name="Churcher C."/>
            <person name="Bentley S.D."/>
            <person name="Parkhill J."/>
            <person name="Thomson N.R."/>
            <person name="Avison M.B."/>
        </authorList>
    </citation>
    <scope>NUCLEOTIDE SEQUENCE [LARGE SCALE GENOMIC DNA]</scope>
    <source>
        <strain evidence="1 2">K279a</strain>
    </source>
</reference>